<feature type="domain" description="C2H2-type" evidence="2">
    <location>
        <begin position="41"/>
        <end position="61"/>
    </location>
</feature>
<name>A0AAV9WIL3_9PEZI</name>
<keyword evidence="4" id="KW-1185">Reference proteome</keyword>
<evidence type="ECO:0000313" key="3">
    <source>
        <dbReference type="EMBL" id="KAK6509389.1"/>
    </source>
</evidence>
<dbReference type="Proteomes" id="UP001370758">
    <property type="component" value="Unassembled WGS sequence"/>
</dbReference>
<dbReference type="AlphaFoldDB" id="A0AAV9WIL3"/>
<feature type="region of interest" description="Disordered" evidence="1">
    <location>
        <begin position="153"/>
        <end position="199"/>
    </location>
</feature>
<evidence type="ECO:0000259" key="2">
    <source>
        <dbReference type="PROSITE" id="PS00028"/>
    </source>
</evidence>
<accession>A0AAV9WIL3</accession>
<protein>
    <recommendedName>
        <fullName evidence="2">C2H2-type domain-containing protein</fullName>
    </recommendedName>
</protein>
<evidence type="ECO:0000313" key="4">
    <source>
        <dbReference type="Proteomes" id="UP001370758"/>
    </source>
</evidence>
<sequence length="486" mass="54377">MASKRPLEARPWSTCARCQVEFYALNKAQLHFHTTCRDLWCDLCYEAFETPEKTREHASAHRDYSSVCPRCGFNAGTGGDVVGHWVETGCHKECPACKVWYYKESFDVHLELNPYCRCLAFNSRFAQPAQPSVEPELQTPFEPQVYEGARVQEEDGMGTRPPHPSTQGEHVPASGPSSGPGPQTRNQGAGPSRNKKRSPVMCPGCAKFYPFPASMLNHAETGNCPSLIDTLDVNYTFATFPEAEILLPCDNRRSLGSFLNYERIRDERPFRCCGLNCGLSFSVLSALIQHADSGSGCSASCGQQELVAHLRMNLYYQSVVHKIQKLGRRLMYDDGKPVTKAALMNTATMFIRAPPYNVYQGGSNITEHWSPVLSALVSHLLSAVDNVLCGQPNQQGRNFIAFKRPYEIGKNLEKIMNVVTELRNKLRNLERGMGGDSCLVMVHFKGTDETLPLGRFLNEVENFRNVIGKEFQEMKFRPNNGQSLGR</sequence>
<dbReference type="PROSITE" id="PS00028">
    <property type="entry name" value="ZINC_FINGER_C2H2_1"/>
    <property type="match status" value="1"/>
</dbReference>
<dbReference type="EMBL" id="JAVHJL010000002">
    <property type="protein sequence ID" value="KAK6509389.1"/>
    <property type="molecule type" value="Genomic_DNA"/>
</dbReference>
<reference evidence="3 4" key="1">
    <citation type="submission" date="2023-08" db="EMBL/GenBank/DDBJ databases">
        <authorList>
            <person name="Palmer J.M."/>
        </authorList>
    </citation>
    <scope>NUCLEOTIDE SEQUENCE [LARGE SCALE GENOMIC DNA]</scope>
    <source>
        <strain evidence="3 4">TWF481</strain>
    </source>
</reference>
<proteinExistence type="predicted"/>
<comment type="caution">
    <text evidence="3">The sequence shown here is derived from an EMBL/GenBank/DDBJ whole genome shotgun (WGS) entry which is preliminary data.</text>
</comment>
<dbReference type="InterPro" id="IPR013087">
    <property type="entry name" value="Znf_C2H2_type"/>
</dbReference>
<evidence type="ECO:0000256" key="1">
    <source>
        <dbReference type="SAM" id="MobiDB-lite"/>
    </source>
</evidence>
<organism evidence="3 4">
    <name type="scientific">Arthrobotrys musiformis</name>
    <dbReference type="NCBI Taxonomy" id="47236"/>
    <lineage>
        <taxon>Eukaryota</taxon>
        <taxon>Fungi</taxon>
        <taxon>Dikarya</taxon>
        <taxon>Ascomycota</taxon>
        <taxon>Pezizomycotina</taxon>
        <taxon>Orbiliomycetes</taxon>
        <taxon>Orbiliales</taxon>
        <taxon>Orbiliaceae</taxon>
        <taxon>Arthrobotrys</taxon>
    </lineage>
</organism>
<gene>
    <name evidence="3" type="ORF">TWF481_004137</name>
</gene>